<keyword evidence="7" id="KW-1185">Reference proteome</keyword>
<dbReference type="AlphaFoldDB" id="A0A0L0BR58"/>
<evidence type="ECO:0000256" key="3">
    <source>
        <dbReference type="ARBA" id="ARBA00022927"/>
    </source>
</evidence>
<keyword evidence="2" id="KW-0813">Transport</keyword>
<reference evidence="6 7" key="1">
    <citation type="journal article" date="2015" name="Nat. Commun.">
        <title>Lucilia cuprina genome unlocks parasitic fly biology to underpin future interventions.</title>
        <authorList>
            <person name="Anstead C.A."/>
            <person name="Korhonen P.K."/>
            <person name="Young N.D."/>
            <person name="Hall R.S."/>
            <person name="Jex A.R."/>
            <person name="Murali S.C."/>
            <person name="Hughes D.S."/>
            <person name="Lee S.F."/>
            <person name="Perry T."/>
            <person name="Stroehlein A.J."/>
            <person name="Ansell B.R."/>
            <person name="Breugelmans B."/>
            <person name="Hofmann A."/>
            <person name="Qu J."/>
            <person name="Dugan S."/>
            <person name="Lee S.L."/>
            <person name="Chao H."/>
            <person name="Dinh H."/>
            <person name="Han Y."/>
            <person name="Doddapaneni H.V."/>
            <person name="Worley K.C."/>
            <person name="Muzny D.M."/>
            <person name="Ioannidis P."/>
            <person name="Waterhouse R.M."/>
            <person name="Zdobnov E.M."/>
            <person name="James P.J."/>
            <person name="Bagnall N.H."/>
            <person name="Kotze A.C."/>
            <person name="Gibbs R.A."/>
            <person name="Richards S."/>
            <person name="Batterham P."/>
            <person name="Gasser R.B."/>
        </authorList>
    </citation>
    <scope>NUCLEOTIDE SEQUENCE [LARGE SCALE GENOMIC DNA]</scope>
    <source>
        <strain evidence="6 7">LS</strain>
        <tissue evidence="6">Full body</tissue>
    </source>
</reference>
<dbReference type="EMBL" id="JRES01001489">
    <property type="protein sequence ID" value="KNC22496.1"/>
    <property type="molecule type" value="Genomic_DNA"/>
</dbReference>
<evidence type="ECO:0000256" key="2">
    <source>
        <dbReference type="ARBA" id="ARBA00022448"/>
    </source>
</evidence>
<dbReference type="GO" id="GO:0016192">
    <property type="term" value="P:vesicle-mediated transport"/>
    <property type="evidence" value="ECO:0007669"/>
    <property type="project" value="InterPro"/>
</dbReference>
<feature type="domain" description="Condensin complex subunit 1 C-terminal" evidence="5">
    <location>
        <begin position="31"/>
        <end position="135"/>
    </location>
</feature>
<dbReference type="InterPro" id="IPR032682">
    <property type="entry name" value="Cnd1_C"/>
</dbReference>
<dbReference type="PANTHER" id="PTHR11134">
    <property type="entry name" value="ADAPTOR COMPLEX SUBUNIT BETA FAMILY MEMBER"/>
    <property type="match status" value="1"/>
</dbReference>
<dbReference type="Gene3D" id="1.25.10.10">
    <property type="entry name" value="Leucine-rich Repeat Variant"/>
    <property type="match status" value="1"/>
</dbReference>
<comment type="caution">
    <text evidence="6">The sequence shown here is derived from an EMBL/GenBank/DDBJ whole genome shotgun (WGS) entry which is preliminary data.</text>
</comment>
<gene>
    <name evidence="6" type="ORF">FF38_12915</name>
</gene>
<proteinExistence type="predicted"/>
<evidence type="ECO:0000313" key="7">
    <source>
        <dbReference type="Proteomes" id="UP000037069"/>
    </source>
</evidence>
<accession>A0A0L0BR58</accession>
<dbReference type="InterPro" id="IPR011989">
    <property type="entry name" value="ARM-like"/>
</dbReference>
<dbReference type="Pfam" id="PF12717">
    <property type="entry name" value="Cnd1"/>
    <property type="match status" value="1"/>
</dbReference>
<protein>
    <recommendedName>
        <fullName evidence="5">Condensin complex subunit 1 C-terminal domain-containing protein</fullName>
    </recommendedName>
</protein>
<name>A0A0L0BR58_LUCCU</name>
<evidence type="ECO:0000256" key="1">
    <source>
        <dbReference type="ARBA" id="ARBA00004308"/>
    </source>
</evidence>
<dbReference type="InterPro" id="IPR026739">
    <property type="entry name" value="AP_beta"/>
</dbReference>
<organism evidence="6 7">
    <name type="scientific">Lucilia cuprina</name>
    <name type="common">Green bottle fly</name>
    <name type="synonym">Australian sheep blowfly</name>
    <dbReference type="NCBI Taxonomy" id="7375"/>
    <lineage>
        <taxon>Eukaryota</taxon>
        <taxon>Metazoa</taxon>
        <taxon>Ecdysozoa</taxon>
        <taxon>Arthropoda</taxon>
        <taxon>Hexapoda</taxon>
        <taxon>Insecta</taxon>
        <taxon>Pterygota</taxon>
        <taxon>Neoptera</taxon>
        <taxon>Endopterygota</taxon>
        <taxon>Diptera</taxon>
        <taxon>Brachycera</taxon>
        <taxon>Muscomorpha</taxon>
        <taxon>Oestroidea</taxon>
        <taxon>Calliphoridae</taxon>
        <taxon>Luciliinae</taxon>
        <taxon>Lucilia</taxon>
    </lineage>
</organism>
<evidence type="ECO:0000313" key="6">
    <source>
        <dbReference type="EMBL" id="KNC22496.1"/>
    </source>
</evidence>
<dbReference type="STRING" id="7375.A0A0L0BR58"/>
<dbReference type="InterPro" id="IPR016024">
    <property type="entry name" value="ARM-type_fold"/>
</dbReference>
<dbReference type="GO" id="GO:0012505">
    <property type="term" value="C:endomembrane system"/>
    <property type="evidence" value="ECO:0007669"/>
    <property type="project" value="UniProtKB-SubCell"/>
</dbReference>
<comment type="subcellular location">
    <subcellularLocation>
        <location evidence="1">Endomembrane system</location>
    </subcellularLocation>
</comment>
<dbReference type="GO" id="GO:0015031">
    <property type="term" value="P:protein transport"/>
    <property type="evidence" value="ECO:0007669"/>
    <property type="project" value="UniProtKB-KW"/>
</dbReference>
<evidence type="ECO:0000256" key="4">
    <source>
        <dbReference type="ARBA" id="ARBA00023136"/>
    </source>
</evidence>
<evidence type="ECO:0000259" key="5">
    <source>
        <dbReference type="Pfam" id="PF12717"/>
    </source>
</evidence>
<keyword evidence="3" id="KW-0653">Protein transport</keyword>
<dbReference type="Proteomes" id="UP000037069">
    <property type="component" value="Unassembled WGS sequence"/>
</dbReference>
<dbReference type="SUPFAM" id="SSF48371">
    <property type="entry name" value="ARM repeat"/>
    <property type="match status" value="1"/>
</dbReference>
<feature type="non-terminal residue" evidence="6">
    <location>
        <position position="187"/>
    </location>
</feature>
<sequence>MLLGFFHCDTEGPTCHSAFSSSVISDLPLNDVLQKLNHLFVHEEDSSVLGSVIQSLKSVTDSVPDIQFVVDYRTAYKLANKLEACPEYSQIGILGAILNFVPETSDEATQISSLLVPGLRHTNSAVVMATARLLLMLSHYNYELSVEMPKLVFNALFSQLNRPPEVQYAILRNIYILLLSINDEVLS</sequence>
<keyword evidence="4" id="KW-0472">Membrane</keyword>